<dbReference type="AlphaFoldDB" id="A0A6V7UIS0"/>
<proteinExistence type="predicted"/>
<dbReference type="OrthoDB" id="267517at2759"/>
<gene>
    <name evidence="3" type="ORF">MENT_LOCUS13548</name>
</gene>
<dbReference type="InterPro" id="IPR034750">
    <property type="entry name" value="CULT"/>
</dbReference>
<feature type="domain" description="Lon N-terminal" evidence="1">
    <location>
        <begin position="59"/>
        <end position="288"/>
    </location>
</feature>
<feature type="domain" description="CULT" evidence="2">
    <location>
        <begin position="287"/>
        <end position="394"/>
    </location>
</feature>
<dbReference type="EMBL" id="CAJEWN010000073">
    <property type="protein sequence ID" value="CAD2159152.1"/>
    <property type="molecule type" value="Genomic_DNA"/>
</dbReference>
<evidence type="ECO:0000313" key="4">
    <source>
        <dbReference type="Proteomes" id="UP000580250"/>
    </source>
</evidence>
<dbReference type="Gene3D" id="2.170.150.20">
    <property type="entry name" value="Peptide methionine sulfoxide reductase"/>
    <property type="match status" value="1"/>
</dbReference>
<accession>A0A6V7UIS0</accession>
<dbReference type="PROSITE" id="PS51788">
    <property type="entry name" value="CULT"/>
    <property type="match status" value="1"/>
</dbReference>
<dbReference type="CDD" id="cd15777">
    <property type="entry name" value="CRBN_C_like"/>
    <property type="match status" value="1"/>
</dbReference>
<dbReference type="InterPro" id="IPR003111">
    <property type="entry name" value="Lon_prtase_N"/>
</dbReference>
<protein>
    <submittedName>
        <fullName evidence="3">Uncharacterized protein</fullName>
    </submittedName>
</protein>
<dbReference type="Proteomes" id="UP000580250">
    <property type="component" value="Unassembled WGS sequence"/>
</dbReference>
<dbReference type="Gene3D" id="1.20.58.1480">
    <property type="match status" value="1"/>
</dbReference>
<name>A0A6V7UIS0_MELEN</name>
<dbReference type="InterPro" id="IPR046336">
    <property type="entry name" value="Lon_prtase_N_sf"/>
</dbReference>
<organism evidence="3 4">
    <name type="scientific">Meloidogyne enterolobii</name>
    <name type="common">Root-knot nematode worm</name>
    <name type="synonym">Meloidogyne mayaguensis</name>
    <dbReference type="NCBI Taxonomy" id="390850"/>
    <lineage>
        <taxon>Eukaryota</taxon>
        <taxon>Metazoa</taxon>
        <taxon>Ecdysozoa</taxon>
        <taxon>Nematoda</taxon>
        <taxon>Chromadorea</taxon>
        <taxon>Rhabditida</taxon>
        <taxon>Tylenchina</taxon>
        <taxon>Tylenchomorpha</taxon>
        <taxon>Tylenchoidea</taxon>
        <taxon>Meloidogynidae</taxon>
        <taxon>Meloidogyninae</taxon>
        <taxon>Meloidogyne</taxon>
    </lineage>
</organism>
<evidence type="ECO:0000259" key="1">
    <source>
        <dbReference type="PROSITE" id="PS51787"/>
    </source>
</evidence>
<comment type="caution">
    <text evidence="3">The sequence shown here is derived from an EMBL/GenBank/DDBJ whole genome shotgun (WGS) entry which is preliminary data.</text>
</comment>
<dbReference type="FunFam" id="2.170.150.20:FF:000007">
    <property type="entry name" value="Protein cereblon"/>
    <property type="match status" value="1"/>
</dbReference>
<evidence type="ECO:0000313" key="3">
    <source>
        <dbReference type="EMBL" id="CAD2159152.1"/>
    </source>
</evidence>
<reference evidence="3 4" key="1">
    <citation type="submission" date="2020-08" db="EMBL/GenBank/DDBJ databases">
        <authorList>
            <person name="Koutsovoulos G."/>
            <person name="Danchin GJ E."/>
        </authorList>
    </citation>
    <scope>NUCLEOTIDE SEQUENCE [LARGE SCALE GENOMIC DNA]</scope>
</reference>
<sequence>MTEENNNNPSSPSSPSDLPVVSINFDRRLPVLHSYLGDLHQGELLFESLYEEPNTELKVPVLLMGEVCLLPGQKLPLKLYARTSIEFMSDPIRQRSYFALFTRNENVLFQNAQDFSKIPCHSAGTLFQRRRSPHDNPNNWTSALFFKFPLMQHDIYMEDIAITICNPADVRVLDEEILSKQIIKFPESSINRLKENERYKFLASLTPHTTFIYNYSSTENFVKRLVNWLSVWFKRSQIDLIINQGMTVFSFWVASNIPMSLDSKLLLLEENSTDRRLRMEWRIISQMTRIVCLACHDFKCSINDIINLSVDANSAHFVNQGGFVHDLFTVGTIKNVDFQGEPSPEFCWFSGYEWTIMECSECGTHIGWRFTTSSEDLTPSQFFGISRRSFKLAYQKEEE</sequence>
<dbReference type="PROSITE" id="PS51787">
    <property type="entry name" value="LON_N"/>
    <property type="match status" value="1"/>
</dbReference>
<dbReference type="Gene3D" id="2.30.130.40">
    <property type="entry name" value="LON domain-like"/>
    <property type="match status" value="1"/>
</dbReference>
<evidence type="ECO:0000259" key="2">
    <source>
        <dbReference type="PROSITE" id="PS51788"/>
    </source>
</evidence>